<organism evidence="2 3">
    <name type="scientific">Blastococcus brunescens</name>
    <dbReference type="NCBI Taxonomy" id="1564165"/>
    <lineage>
        <taxon>Bacteria</taxon>
        <taxon>Bacillati</taxon>
        <taxon>Actinomycetota</taxon>
        <taxon>Actinomycetes</taxon>
        <taxon>Geodermatophilales</taxon>
        <taxon>Geodermatophilaceae</taxon>
        <taxon>Blastococcus</taxon>
    </lineage>
</organism>
<protein>
    <recommendedName>
        <fullName evidence="4">ATP-grasp domain-containing protein</fullName>
    </recommendedName>
</protein>
<sequence length="164" mass="16809">MVKPSVSAGSRDTARWADPSAALAHAAELIAAGRTAMLQPYLASVDEAGRPRCCSSAVGSPTPSARARCSGRGGRAAGPGQPGDLRRVQPTVAQRELAGSVFSSIATLVPGAATPLYARIDLVDDAAGRPVVLELELTEPSLFLPQAPEAAGSLVRAVEAELQR</sequence>
<evidence type="ECO:0008006" key="4">
    <source>
        <dbReference type="Google" id="ProtNLM"/>
    </source>
</evidence>
<evidence type="ECO:0000313" key="2">
    <source>
        <dbReference type="EMBL" id="WRL66706.1"/>
    </source>
</evidence>
<feature type="region of interest" description="Disordered" evidence="1">
    <location>
        <begin position="56"/>
        <end position="86"/>
    </location>
</feature>
<name>A0ABZ1BA81_9ACTN</name>
<accession>A0ABZ1BA81</accession>
<reference evidence="2 3" key="1">
    <citation type="submission" date="2023-12" db="EMBL/GenBank/DDBJ databases">
        <title>Blastococcus brunescens sp. nov., an actonobacterium isolated from sandstone collected in sahara desert.</title>
        <authorList>
            <person name="Gtari M."/>
            <person name="Ghodhbane F."/>
        </authorList>
    </citation>
    <scope>NUCLEOTIDE SEQUENCE [LARGE SCALE GENOMIC DNA]</scope>
    <source>
        <strain evidence="2 3">BMG 8361</strain>
    </source>
</reference>
<dbReference type="SUPFAM" id="SSF56059">
    <property type="entry name" value="Glutathione synthetase ATP-binding domain-like"/>
    <property type="match status" value="1"/>
</dbReference>
<proteinExistence type="predicted"/>
<keyword evidence="3" id="KW-1185">Reference proteome</keyword>
<dbReference type="RefSeq" id="WP_324278018.1">
    <property type="nucleotide sequence ID" value="NZ_CP141261.1"/>
</dbReference>
<evidence type="ECO:0000256" key="1">
    <source>
        <dbReference type="SAM" id="MobiDB-lite"/>
    </source>
</evidence>
<dbReference type="EMBL" id="CP141261">
    <property type="protein sequence ID" value="WRL66706.1"/>
    <property type="molecule type" value="Genomic_DNA"/>
</dbReference>
<dbReference type="Proteomes" id="UP001324287">
    <property type="component" value="Chromosome"/>
</dbReference>
<gene>
    <name evidence="2" type="ORF">U6N30_15735</name>
</gene>
<evidence type="ECO:0000313" key="3">
    <source>
        <dbReference type="Proteomes" id="UP001324287"/>
    </source>
</evidence>
<feature type="compositionally biased region" description="Gly residues" evidence="1">
    <location>
        <begin position="71"/>
        <end position="81"/>
    </location>
</feature>